<feature type="compositionally biased region" description="Polar residues" evidence="1">
    <location>
        <begin position="453"/>
        <end position="480"/>
    </location>
</feature>
<dbReference type="GO" id="GO:0004523">
    <property type="term" value="F:RNA-DNA hybrid ribonuclease activity"/>
    <property type="evidence" value="ECO:0007669"/>
    <property type="project" value="InterPro"/>
</dbReference>
<dbReference type="Pfam" id="PF07727">
    <property type="entry name" value="RVT_2"/>
    <property type="match status" value="1"/>
</dbReference>
<dbReference type="Proteomes" id="UP000694251">
    <property type="component" value="Chromosome 13"/>
</dbReference>
<feature type="region of interest" description="Disordered" evidence="1">
    <location>
        <begin position="453"/>
        <end position="502"/>
    </location>
</feature>
<feature type="compositionally biased region" description="Basic and acidic residues" evidence="1">
    <location>
        <begin position="481"/>
        <end position="493"/>
    </location>
</feature>
<dbReference type="GO" id="GO:0003676">
    <property type="term" value="F:nucleic acid binding"/>
    <property type="evidence" value="ECO:0007669"/>
    <property type="project" value="InterPro"/>
</dbReference>
<dbReference type="InterPro" id="IPR013103">
    <property type="entry name" value="RVT_2"/>
</dbReference>
<dbReference type="CDD" id="cd06222">
    <property type="entry name" value="RNase_H_like"/>
    <property type="match status" value="1"/>
</dbReference>
<evidence type="ECO:0000313" key="4">
    <source>
        <dbReference type="EMBL" id="KAG7536579.1"/>
    </source>
</evidence>
<accession>A0A8T1XPI3</accession>
<name>A0A8T1XPI3_ARASU</name>
<evidence type="ECO:0000256" key="1">
    <source>
        <dbReference type="SAM" id="MobiDB-lite"/>
    </source>
</evidence>
<feature type="domain" description="RNase H type-1" evidence="3">
    <location>
        <begin position="255"/>
        <end position="331"/>
    </location>
</feature>
<protein>
    <submittedName>
        <fullName evidence="4">Ribonuclease H domain</fullName>
    </submittedName>
</protein>
<reference evidence="4 5" key="1">
    <citation type="submission" date="2020-12" db="EMBL/GenBank/DDBJ databases">
        <title>Concerted genomic and epigenomic changes stabilize Arabidopsis allopolyploids.</title>
        <authorList>
            <person name="Chen Z."/>
        </authorList>
    </citation>
    <scope>NUCLEOTIDE SEQUENCE [LARGE SCALE GENOMIC DNA]</scope>
    <source>
        <strain evidence="4">As9502</strain>
        <tissue evidence="4">Leaf</tissue>
    </source>
</reference>
<dbReference type="OrthoDB" id="45251at2759"/>
<dbReference type="PANTHER" id="PTHR35512:SF1">
    <property type="entry name" value="OS11G0550900 PROTEIN"/>
    <property type="match status" value="1"/>
</dbReference>
<dbReference type="InterPro" id="IPR002156">
    <property type="entry name" value="RNaseH_domain"/>
</dbReference>
<dbReference type="PANTHER" id="PTHR35512">
    <property type="entry name" value="OS11G0550900 PROTEIN"/>
    <property type="match status" value="1"/>
</dbReference>
<dbReference type="Pfam" id="PF13456">
    <property type="entry name" value="RVT_3"/>
    <property type="match status" value="1"/>
</dbReference>
<dbReference type="EMBL" id="JAEFBJ010000013">
    <property type="protein sequence ID" value="KAG7536579.1"/>
    <property type="molecule type" value="Genomic_DNA"/>
</dbReference>
<sequence length="597" mass="66828">MDVKPINNLIEEILTTGAYVSHDGIYFIIYGLRETKLPAKFQDYVMNTIIKVESYDNCLYPLSQYLDATNFSDPFLAFLAAVIENMEPKFFFEVWQCRMKFKARLVALDNKQKEGVDYSETFAPVIKMSTVQTFLEVAAAKKWELNQMDVHIAFLHGDLEEEVYMTLPPGFRAGRLIYLLATRPDLAYALNTLSQFMKAPRTDYWDNALRVVRYLGYAMTRYTLEVKFIFEVDRVVLYIGKWRDANHGSCKHPAKSIPLHTEVEALLWAMKCMIGADNQDVAFFTDCSDLVKMVSSPTEWPAFSVYLEDLKSDKEEFSNFSLSLIPRSANAHIIEAPKSLVRNNREDLSSSLRRQEEHGGRSEYEAMLGLSYGELLLIIGATAAVVGPKDLPIIARAGGRLFGRAIGYINMARGHLDGVMKQPQMQEISKEVQDLRAQVDAISHGARFSLFDSSPLTRRVDNQSPESSPSTTNGNVTSVNVEERQKPVDHYTKAQEFSGSSSASVNLHAQATSFARLSETVSGKTNTLSSDSPVLPVSAEMAKLLPQRKESARGSDLMLEAVLEAEVAHKAKSFFAQAEKETPALKGKFFSEGKGES</sequence>
<dbReference type="InterPro" id="IPR044730">
    <property type="entry name" value="RNase_H-like_dom_plant"/>
</dbReference>
<dbReference type="AlphaFoldDB" id="A0A8T1XPI3"/>
<feature type="domain" description="Reverse transcriptase Ty1/copia-type" evidence="2">
    <location>
        <begin position="98"/>
        <end position="172"/>
    </location>
</feature>
<keyword evidence="5" id="KW-1185">Reference proteome</keyword>
<organism evidence="4 5">
    <name type="scientific">Arabidopsis suecica</name>
    <name type="common">Swedish thale-cress</name>
    <name type="synonym">Cardaminopsis suecica</name>
    <dbReference type="NCBI Taxonomy" id="45249"/>
    <lineage>
        <taxon>Eukaryota</taxon>
        <taxon>Viridiplantae</taxon>
        <taxon>Streptophyta</taxon>
        <taxon>Embryophyta</taxon>
        <taxon>Tracheophyta</taxon>
        <taxon>Spermatophyta</taxon>
        <taxon>Magnoliopsida</taxon>
        <taxon>eudicotyledons</taxon>
        <taxon>Gunneridae</taxon>
        <taxon>Pentapetalae</taxon>
        <taxon>rosids</taxon>
        <taxon>malvids</taxon>
        <taxon>Brassicales</taxon>
        <taxon>Brassicaceae</taxon>
        <taxon>Camelineae</taxon>
        <taxon>Arabidopsis</taxon>
    </lineage>
</organism>
<gene>
    <name evidence="4" type="ORF">ISN44_As13g005200</name>
</gene>
<evidence type="ECO:0000259" key="2">
    <source>
        <dbReference type="Pfam" id="PF07727"/>
    </source>
</evidence>
<evidence type="ECO:0000313" key="5">
    <source>
        <dbReference type="Proteomes" id="UP000694251"/>
    </source>
</evidence>
<evidence type="ECO:0000259" key="3">
    <source>
        <dbReference type="Pfam" id="PF13456"/>
    </source>
</evidence>
<proteinExistence type="predicted"/>
<comment type="caution">
    <text evidence="4">The sequence shown here is derived from an EMBL/GenBank/DDBJ whole genome shotgun (WGS) entry which is preliminary data.</text>
</comment>